<dbReference type="InParanoid" id="D7G1S9"/>
<feature type="compositionally biased region" description="Polar residues" evidence="1">
    <location>
        <begin position="162"/>
        <end position="172"/>
    </location>
</feature>
<dbReference type="EMBL" id="FN648663">
    <property type="protein sequence ID" value="CBJ48655.1"/>
    <property type="molecule type" value="Genomic_DNA"/>
</dbReference>
<dbReference type="PROSITE" id="PS00018">
    <property type="entry name" value="EF_HAND_1"/>
    <property type="match status" value="1"/>
</dbReference>
<dbReference type="InterPro" id="IPR018247">
    <property type="entry name" value="EF_Hand_1_Ca_BS"/>
</dbReference>
<protein>
    <recommendedName>
        <fullName evidence="4">EF-hand domain-containing protein</fullName>
    </recommendedName>
</protein>
<feature type="region of interest" description="Disordered" evidence="1">
    <location>
        <begin position="500"/>
        <end position="576"/>
    </location>
</feature>
<dbReference type="AlphaFoldDB" id="D7G1S9"/>
<sequence>MFCRFVEGKKFDGQESLEGFLRTLSRAGRSEVPVAAGGGAAAHNERPAYAHDRAYSSDLMERRQRMSVEGGAWETVGSARWGARGLRRASTQFTHNTSPPNHSDLVPSTTKTSVGRRATVLPQAHGGVAVKKRFSGVTGTVETHRSADVGTSARSTGGGLHLSTSRSRNSTLKWEVASSGGELKTPTRDRSGPRGGGFVVRALSSVDGNGSGTLSPAEFVSAASKVAGLDMQIEQEWGDVLATKFAATTHRGEAGGGVRWLGGSGEGTDTHALDIAALDDFLRPKHFSLSVMTPFGLVELSLEDQFLTLGDLREVIINKMFWRQHNCQVRRSDRDNFTLSRYYGTLPLDTESAGQRRRLVLDVLRPGELLFVTDRVAHHTRQETQRSIPRFQYMMGMQRQQPGKAATPAIVKHARCKGMSIATKPPPCGAVPKRRWSSAKTATTGSTGAGELPRRSSCIPSSPPARRQFVDDGTAAAEGSIPERPTTSVVRASAEILSQTATRIVSEPPSRDRSYARRRAGDTGSTSSNGGGSRVARGDLAGKSSDGGAEEKRGRKTASFHDPSPARGPPSTKGTQKTAVEASFVFDWSAGQVERWVGETMELGCYREAFQAKKAGWEGFLAYGRGEHLRRTR</sequence>
<organism evidence="2 3">
    <name type="scientific">Ectocarpus siliculosus</name>
    <name type="common">Brown alga</name>
    <name type="synonym">Conferva siliculosa</name>
    <dbReference type="NCBI Taxonomy" id="2880"/>
    <lineage>
        <taxon>Eukaryota</taxon>
        <taxon>Sar</taxon>
        <taxon>Stramenopiles</taxon>
        <taxon>Ochrophyta</taxon>
        <taxon>PX clade</taxon>
        <taxon>Phaeophyceae</taxon>
        <taxon>Ectocarpales</taxon>
        <taxon>Ectocarpaceae</taxon>
        <taxon>Ectocarpus</taxon>
    </lineage>
</organism>
<feature type="region of interest" description="Disordered" evidence="1">
    <location>
        <begin position="141"/>
        <end position="195"/>
    </location>
</feature>
<gene>
    <name evidence="2" type="ORF">Esi_0046_0010</name>
</gene>
<evidence type="ECO:0000256" key="1">
    <source>
        <dbReference type="SAM" id="MobiDB-lite"/>
    </source>
</evidence>
<evidence type="ECO:0000313" key="3">
    <source>
        <dbReference type="Proteomes" id="UP000002630"/>
    </source>
</evidence>
<dbReference type="Proteomes" id="UP000002630">
    <property type="component" value="Linkage Group LG18"/>
</dbReference>
<evidence type="ECO:0008006" key="4">
    <source>
        <dbReference type="Google" id="ProtNLM"/>
    </source>
</evidence>
<feature type="compositionally biased region" description="Low complexity" evidence="1">
    <location>
        <begin position="438"/>
        <end position="467"/>
    </location>
</feature>
<name>D7G1S9_ECTSI</name>
<accession>D7G1S9</accession>
<proteinExistence type="predicted"/>
<feature type="compositionally biased region" description="Basic and acidic residues" evidence="1">
    <location>
        <begin position="509"/>
        <end position="521"/>
    </location>
</feature>
<feature type="region of interest" description="Disordered" evidence="1">
    <location>
        <begin position="421"/>
        <end position="468"/>
    </location>
</feature>
<reference evidence="2 3" key="1">
    <citation type="journal article" date="2010" name="Nature">
        <title>The Ectocarpus genome and the independent evolution of multicellularity in brown algae.</title>
        <authorList>
            <person name="Cock J.M."/>
            <person name="Sterck L."/>
            <person name="Rouze P."/>
            <person name="Scornet D."/>
            <person name="Allen A.E."/>
            <person name="Amoutzias G."/>
            <person name="Anthouard V."/>
            <person name="Artiguenave F."/>
            <person name="Aury J.M."/>
            <person name="Badger J.H."/>
            <person name="Beszteri B."/>
            <person name="Billiau K."/>
            <person name="Bonnet E."/>
            <person name="Bothwell J.H."/>
            <person name="Bowler C."/>
            <person name="Boyen C."/>
            <person name="Brownlee C."/>
            <person name="Carrano C.J."/>
            <person name="Charrier B."/>
            <person name="Cho G.Y."/>
            <person name="Coelho S.M."/>
            <person name="Collen J."/>
            <person name="Corre E."/>
            <person name="Da Silva C."/>
            <person name="Delage L."/>
            <person name="Delaroque N."/>
            <person name="Dittami S.M."/>
            <person name="Doulbeau S."/>
            <person name="Elias M."/>
            <person name="Farnham G."/>
            <person name="Gachon C.M."/>
            <person name="Gschloessl B."/>
            <person name="Heesch S."/>
            <person name="Jabbari K."/>
            <person name="Jubin C."/>
            <person name="Kawai H."/>
            <person name="Kimura K."/>
            <person name="Kloareg B."/>
            <person name="Kupper F.C."/>
            <person name="Lang D."/>
            <person name="Le Bail A."/>
            <person name="Leblanc C."/>
            <person name="Lerouge P."/>
            <person name="Lohr M."/>
            <person name="Lopez P.J."/>
            <person name="Martens C."/>
            <person name="Maumus F."/>
            <person name="Michel G."/>
            <person name="Miranda-Saavedra D."/>
            <person name="Morales J."/>
            <person name="Moreau H."/>
            <person name="Motomura T."/>
            <person name="Nagasato C."/>
            <person name="Napoli C.A."/>
            <person name="Nelson D.R."/>
            <person name="Nyvall-Collen P."/>
            <person name="Peters A.F."/>
            <person name="Pommier C."/>
            <person name="Potin P."/>
            <person name="Poulain J."/>
            <person name="Quesneville H."/>
            <person name="Read B."/>
            <person name="Rensing S.A."/>
            <person name="Ritter A."/>
            <person name="Rousvoal S."/>
            <person name="Samanta M."/>
            <person name="Samson G."/>
            <person name="Schroeder D.C."/>
            <person name="Segurens B."/>
            <person name="Strittmatter M."/>
            <person name="Tonon T."/>
            <person name="Tregear J.W."/>
            <person name="Valentin K."/>
            <person name="von Dassow P."/>
            <person name="Yamagishi T."/>
            <person name="Van de Peer Y."/>
            <person name="Wincker P."/>
        </authorList>
    </citation>
    <scope>NUCLEOTIDE SEQUENCE [LARGE SCALE GENOMIC DNA]</scope>
    <source>
        <strain evidence="3">Ec32 / CCAP1310/4</strain>
    </source>
</reference>
<keyword evidence="3" id="KW-1185">Reference proteome</keyword>
<dbReference type="EMBL" id="FN649743">
    <property type="protein sequence ID" value="CBJ48655.1"/>
    <property type="molecule type" value="Genomic_DNA"/>
</dbReference>
<evidence type="ECO:0000313" key="2">
    <source>
        <dbReference type="EMBL" id="CBJ48655.1"/>
    </source>
</evidence>